<evidence type="ECO:0000313" key="1">
    <source>
        <dbReference type="EMBL" id="MCF4142364.1"/>
    </source>
</evidence>
<proteinExistence type="predicted"/>
<accession>A0ABS9EMF2</accession>
<keyword evidence="2" id="KW-1185">Reference proteome</keyword>
<reference evidence="1 2" key="1">
    <citation type="submission" date="2022-01" db="EMBL/GenBank/DDBJ databases">
        <title>Dethiosulfovibrio faecalis sp. nov., a novel proteolytic, non-sulfur-reducing bacterium isolated from a marine aquaculture solid waste bioreactor.</title>
        <authorList>
            <person name="Grabowski S."/>
            <person name="Apolinario E."/>
            <person name="Schneider N."/>
            <person name="Marshall C.W."/>
            <person name="Sowers K.R."/>
        </authorList>
    </citation>
    <scope>NUCLEOTIDE SEQUENCE [LARGE SCALE GENOMIC DNA]</scope>
    <source>
        <strain evidence="1 2">DSM 12537</strain>
    </source>
</reference>
<dbReference type="RefSeq" id="WP_005660030.1">
    <property type="nucleotide sequence ID" value="NZ_JAKGUD010000004.1"/>
</dbReference>
<sequence>MDSLYVGAARDLITACIDLQKLNKYIRDHEGMPPAFFMAIPGESAPLMTSLAVDDNDKISLSLGRGYHDLDEEFSRDPQGVSAFFFTCTIGTKDSLSDQALEWYDSIEYEPDGILYPEPLVYDDFFDSVRCPEAGEIICFLYAIKAVIELCKKGTIMTEDFRERRPTVFVSGHPSCPLIGIGEELFHRDTFAEVEALPSMDRSIRELPVIDTGWTVGAKKLGREDRGGQTFMVVELEGETTSGKKIPVNGGGLISLWKTLETLFSTGAMGKPGIPARLRICHPGLAPMAKTFIGDMVEVTQADPTDSMAVLLNLE</sequence>
<evidence type="ECO:0000313" key="2">
    <source>
        <dbReference type="Proteomes" id="UP001200430"/>
    </source>
</evidence>
<protein>
    <submittedName>
        <fullName evidence="1">Uncharacterized protein</fullName>
    </submittedName>
</protein>
<name>A0ABS9EMF2_9BACT</name>
<dbReference type="EMBL" id="JAKGUD010000004">
    <property type="protein sequence ID" value="MCF4142364.1"/>
    <property type="molecule type" value="Genomic_DNA"/>
</dbReference>
<organism evidence="1 2">
    <name type="scientific">Dethiosulfovibrio marinus</name>
    <dbReference type="NCBI Taxonomy" id="133532"/>
    <lineage>
        <taxon>Bacteria</taxon>
        <taxon>Thermotogati</taxon>
        <taxon>Synergistota</taxon>
        <taxon>Synergistia</taxon>
        <taxon>Synergistales</taxon>
        <taxon>Dethiosulfovibrionaceae</taxon>
        <taxon>Dethiosulfovibrio</taxon>
    </lineage>
</organism>
<comment type="caution">
    <text evidence="1">The sequence shown here is derived from an EMBL/GenBank/DDBJ whole genome shotgun (WGS) entry which is preliminary data.</text>
</comment>
<dbReference type="Proteomes" id="UP001200430">
    <property type="component" value="Unassembled WGS sequence"/>
</dbReference>
<gene>
    <name evidence="1" type="ORF">L2W38_06015</name>
</gene>